<protein>
    <submittedName>
        <fullName evidence="1">Uncharacterized protein</fullName>
    </submittedName>
</protein>
<gene>
    <name evidence="1" type="ORF">ETD85_12435</name>
</gene>
<dbReference type="AlphaFoldDB" id="A0A5S4HAI6"/>
<dbReference type="Proteomes" id="UP000306628">
    <property type="component" value="Unassembled WGS sequence"/>
</dbReference>
<evidence type="ECO:0000313" key="2">
    <source>
        <dbReference type="Proteomes" id="UP000306628"/>
    </source>
</evidence>
<proteinExistence type="predicted"/>
<accession>A0A5S4HAI6</accession>
<keyword evidence="2" id="KW-1185">Reference proteome</keyword>
<name>A0A5S4HAI6_9ACTN</name>
<dbReference type="EMBL" id="VCKX01000029">
    <property type="protein sequence ID" value="TMR35880.1"/>
    <property type="molecule type" value="Genomic_DNA"/>
</dbReference>
<evidence type="ECO:0000313" key="1">
    <source>
        <dbReference type="EMBL" id="TMR35880.1"/>
    </source>
</evidence>
<dbReference type="OrthoDB" id="3216692at2"/>
<comment type="caution">
    <text evidence="1">The sequence shown here is derived from an EMBL/GenBank/DDBJ whole genome shotgun (WGS) entry which is preliminary data.</text>
</comment>
<reference evidence="1 2" key="1">
    <citation type="submission" date="2019-05" db="EMBL/GenBank/DDBJ databases">
        <title>Draft genome sequence of Nonomuraea zeae DSM 100528.</title>
        <authorList>
            <person name="Saricaoglu S."/>
            <person name="Isik K."/>
        </authorList>
    </citation>
    <scope>NUCLEOTIDE SEQUENCE [LARGE SCALE GENOMIC DNA]</scope>
    <source>
        <strain evidence="1 2">DSM 100528</strain>
    </source>
</reference>
<organism evidence="1 2">
    <name type="scientific">Nonomuraea zeae</name>
    <dbReference type="NCBI Taxonomy" id="1642303"/>
    <lineage>
        <taxon>Bacteria</taxon>
        <taxon>Bacillati</taxon>
        <taxon>Actinomycetota</taxon>
        <taxon>Actinomycetes</taxon>
        <taxon>Streptosporangiales</taxon>
        <taxon>Streptosporangiaceae</taxon>
        <taxon>Nonomuraea</taxon>
    </lineage>
</organism>
<sequence>MRRDYARFDRRRHADPANPALRTARAAAAALAEARGWTRWIISDVDRALVMLLSTHTPGDMIRFSEVFPKLRHHGLSVGRTVEVLAHIVCSMMTASPPSTVGWPAS</sequence>
<dbReference type="RefSeq" id="WP_138689818.1">
    <property type="nucleotide sequence ID" value="NZ_JBHSAZ010000024.1"/>
</dbReference>